<dbReference type="GO" id="GO:0046872">
    <property type="term" value="F:metal ion binding"/>
    <property type="evidence" value="ECO:0007669"/>
    <property type="project" value="UniProtKB-KW"/>
</dbReference>
<name>A0A5J4QE74_9ZZZZ</name>
<keyword evidence="6" id="KW-0411">Iron-sulfur</keyword>
<dbReference type="EC" id="1.8.7.1" evidence="9"/>
<feature type="domain" description="Nitrite/sulphite reductase 4Fe-4S" evidence="7">
    <location>
        <begin position="118"/>
        <end position="270"/>
    </location>
</feature>
<keyword evidence="1" id="KW-0004">4Fe-4S</keyword>
<feature type="domain" description="Nitrite/Sulfite reductase ferredoxin-like" evidence="8">
    <location>
        <begin position="42"/>
        <end position="107"/>
    </location>
</feature>
<evidence type="ECO:0000313" key="9">
    <source>
        <dbReference type="EMBL" id="KAA6319318.1"/>
    </source>
</evidence>
<keyword evidence="4 9" id="KW-0560">Oxidoreductase</keyword>
<dbReference type="InterPro" id="IPR006066">
    <property type="entry name" value="NO2/SO3_Rdtase_FeS/sirohaem_BS"/>
</dbReference>
<evidence type="ECO:0000256" key="2">
    <source>
        <dbReference type="ARBA" id="ARBA00022617"/>
    </source>
</evidence>
<dbReference type="InterPro" id="IPR006067">
    <property type="entry name" value="NO2/SO3_Rdtase_4Fe4S_dom"/>
</dbReference>
<dbReference type="PRINTS" id="PR00397">
    <property type="entry name" value="SIROHAEM"/>
</dbReference>
<evidence type="ECO:0000259" key="7">
    <source>
        <dbReference type="Pfam" id="PF01077"/>
    </source>
</evidence>
<dbReference type="AlphaFoldDB" id="A0A5J4QE74"/>
<proteinExistence type="predicted"/>
<dbReference type="PANTHER" id="PTHR32439">
    <property type="entry name" value="FERREDOXIN--NITRITE REDUCTASE, CHLOROPLASTIC"/>
    <property type="match status" value="1"/>
</dbReference>
<comment type="caution">
    <text evidence="9">The sequence shown here is derived from an EMBL/GenBank/DDBJ whole genome shotgun (WGS) entry which is preliminary data.</text>
</comment>
<dbReference type="Gene3D" id="3.90.480.10">
    <property type="entry name" value="Sulfite Reductase Hemoprotein,Domain 2"/>
    <property type="match status" value="1"/>
</dbReference>
<evidence type="ECO:0000256" key="3">
    <source>
        <dbReference type="ARBA" id="ARBA00022723"/>
    </source>
</evidence>
<accession>A0A5J4QE74</accession>
<dbReference type="Pfam" id="PF03460">
    <property type="entry name" value="NIR_SIR_ferr"/>
    <property type="match status" value="2"/>
</dbReference>
<evidence type="ECO:0000256" key="5">
    <source>
        <dbReference type="ARBA" id="ARBA00023004"/>
    </source>
</evidence>
<dbReference type="Pfam" id="PF01077">
    <property type="entry name" value="NIR_SIR"/>
    <property type="match status" value="2"/>
</dbReference>
<dbReference type="InterPro" id="IPR045854">
    <property type="entry name" value="NO2/SO3_Rdtase_4Fe4S_sf"/>
</dbReference>
<keyword evidence="3" id="KW-0479">Metal-binding</keyword>
<feature type="domain" description="Nitrite/Sulfite reductase ferredoxin-like" evidence="8">
    <location>
        <begin position="341"/>
        <end position="381"/>
    </location>
</feature>
<organism evidence="9">
    <name type="scientific">termite gut metagenome</name>
    <dbReference type="NCBI Taxonomy" id="433724"/>
    <lineage>
        <taxon>unclassified sequences</taxon>
        <taxon>metagenomes</taxon>
        <taxon>organismal metagenomes</taxon>
    </lineage>
</organism>
<dbReference type="EMBL" id="SNRY01003918">
    <property type="protein sequence ID" value="KAA6319318.1"/>
    <property type="molecule type" value="Genomic_DNA"/>
</dbReference>
<dbReference type="GO" id="GO:0051539">
    <property type="term" value="F:4 iron, 4 sulfur cluster binding"/>
    <property type="evidence" value="ECO:0007669"/>
    <property type="project" value="UniProtKB-KW"/>
</dbReference>
<evidence type="ECO:0000259" key="8">
    <source>
        <dbReference type="Pfam" id="PF03460"/>
    </source>
</evidence>
<dbReference type="GO" id="GO:0050311">
    <property type="term" value="F:sulfite reductase (ferredoxin) activity"/>
    <property type="evidence" value="ECO:0007669"/>
    <property type="project" value="UniProtKB-EC"/>
</dbReference>
<keyword evidence="2" id="KW-0349">Heme</keyword>
<protein>
    <submittedName>
        <fullName evidence="9">Sulfite reductase (Ferredoxin)</fullName>
        <ecNumber evidence="9">1.8.7.1</ecNumber>
    </submittedName>
</protein>
<dbReference type="PROSITE" id="PS00365">
    <property type="entry name" value="NIR_SIR"/>
    <property type="match status" value="1"/>
</dbReference>
<dbReference type="InterPro" id="IPR051329">
    <property type="entry name" value="NIR_SIR_4Fe-4S"/>
</dbReference>
<dbReference type="SUPFAM" id="SSF56014">
    <property type="entry name" value="Nitrite and sulphite reductase 4Fe-4S domain-like"/>
    <property type="match status" value="2"/>
</dbReference>
<feature type="domain" description="Nitrite/sulphite reductase 4Fe-4S" evidence="7">
    <location>
        <begin position="399"/>
        <end position="519"/>
    </location>
</feature>
<dbReference type="InterPro" id="IPR036136">
    <property type="entry name" value="Nit/Sulf_reduc_fer-like_dom_sf"/>
</dbReference>
<dbReference type="Gene3D" id="3.30.413.10">
    <property type="entry name" value="Sulfite Reductase Hemoprotein, domain 1"/>
    <property type="match status" value="2"/>
</dbReference>
<keyword evidence="5" id="KW-0408">Iron</keyword>
<sequence>MYRIPETLNDDIAKLGALAKDYREEKIDTAQFKTYHVPMGVYEQRTDGTYMARIRTTGGVISPEQYLQVIDIAQRHKSDLLHITTRQEIQIQNLNLEEIEPVMYELKDTGLSTKGGGGNTVRNMLVSEESGILGDEVFDTTPHAIELTSKMIIEADSYTLPRKLKIAFASDDKRPDYAFINDLGLIAKIQNGERGFRVYVGGGGGGKPSVGWLFFDFIPESELFIVAEAVKKMFAEHGDRENRSKARIRHIFYRLGEEEAIRILKEYYEEAKKTTPFYLPKKEEETETVAYAVKRKGVIVDSGYISWKKRYVTTQRQEGYDTVLVPFVWGNFCLDDEGRTEAFKKLLRFVSQFGKNTIRFTTTQNVRLRNIPDEVLPELYLLIKDLGVEVDVSLVVNKMISCTGADMCRLGVCFSKGLVAAIRKELINSNLDLDRLPVTTSIYVSGCPNSCGQQLWADIGFSGKILRSDRAYPGYQVYLAASRNDNPRLAEPVGNMNARDIPKFVVKLLASYLKVQSEYPTLTSYLEKKGRADAIRLLSKYKNVPSFADDKNYYFDWGAENIFNKK</sequence>
<reference evidence="9" key="1">
    <citation type="submission" date="2019-03" db="EMBL/GenBank/DDBJ databases">
        <title>Single cell metagenomics reveals metabolic interactions within the superorganism composed of flagellate Streblomastix strix and complex community of Bacteroidetes bacteria on its surface.</title>
        <authorList>
            <person name="Treitli S.C."/>
            <person name="Kolisko M."/>
            <person name="Husnik F."/>
            <person name="Keeling P."/>
            <person name="Hampl V."/>
        </authorList>
    </citation>
    <scope>NUCLEOTIDE SEQUENCE</scope>
    <source>
        <strain evidence="9">STM</strain>
    </source>
</reference>
<dbReference type="GO" id="GO:0020037">
    <property type="term" value="F:heme binding"/>
    <property type="evidence" value="ECO:0007669"/>
    <property type="project" value="InterPro"/>
</dbReference>
<evidence type="ECO:0000256" key="6">
    <source>
        <dbReference type="ARBA" id="ARBA00023014"/>
    </source>
</evidence>
<evidence type="ECO:0000256" key="4">
    <source>
        <dbReference type="ARBA" id="ARBA00023002"/>
    </source>
</evidence>
<dbReference type="InterPro" id="IPR005117">
    <property type="entry name" value="NiRdtase/SiRdtase_haem-b_fer"/>
</dbReference>
<dbReference type="SUPFAM" id="SSF55124">
    <property type="entry name" value="Nitrite/Sulfite reductase N-terminal domain-like"/>
    <property type="match status" value="2"/>
</dbReference>
<evidence type="ECO:0000256" key="1">
    <source>
        <dbReference type="ARBA" id="ARBA00022485"/>
    </source>
</evidence>
<gene>
    <name evidence="9" type="ORF">EZS27_030773</name>
</gene>
<dbReference type="PANTHER" id="PTHR32439:SF9">
    <property type="entry name" value="BLR3264 PROTEIN"/>
    <property type="match status" value="1"/>
</dbReference>